<dbReference type="Proteomes" id="UP000663866">
    <property type="component" value="Unassembled WGS sequence"/>
</dbReference>
<gene>
    <name evidence="2" type="ORF">OVN521_LOCUS26464</name>
    <name evidence="1" type="ORF">WKI299_LOCUS26748</name>
</gene>
<evidence type="ECO:0000313" key="2">
    <source>
        <dbReference type="EMBL" id="CAF4202486.1"/>
    </source>
</evidence>
<comment type="caution">
    <text evidence="1">The sequence shown here is derived from an EMBL/GenBank/DDBJ whole genome shotgun (WGS) entry which is preliminary data.</text>
</comment>
<dbReference type="EMBL" id="CAJOBG010006950">
    <property type="protein sequence ID" value="CAF4202486.1"/>
    <property type="molecule type" value="Genomic_DNA"/>
</dbReference>
<keyword evidence="4" id="KW-1185">Reference proteome</keyword>
<dbReference type="Proteomes" id="UP000663856">
    <property type="component" value="Unassembled WGS sequence"/>
</dbReference>
<protein>
    <submittedName>
        <fullName evidence="1">Uncharacterized protein</fullName>
    </submittedName>
</protein>
<evidence type="ECO:0000313" key="1">
    <source>
        <dbReference type="EMBL" id="CAF2133685.1"/>
    </source>
</evidence>
<name>A0A816WD91_9BILA</name>
<proteinExistence type="predicted"/>
<dbReference type="EMBL" id="CAJNRF010011664">
    <property type="protein sequence ID" value="CAF2133685.1"/>
    <property type="molecule type" value="Genomic_DNA"/>
</dbReference>
<evidence type="ECO:0000313" key="4">
    <source>
        <dbReference type="Proteomes" id="UP000663866"/>
    </source>
</evidence>
<dbReference type="AlphaFoldDB" id="A0A816WD91"/>
<evidence type="ECO:0000313" key="3">
    <source>
        <dbReference type="Proteomes" id="UP000663856"/>
    </source>
</evidence>
<organism evidence="1 3">
    <name type="scientific">Rotaria magnacalcarata</name>
    <dbReference type="NCBI Taxonomy" id="392030"/>
    <lineage>
        <taxon>Eukaryota</taxon>
        <taxon>Metazoa</taxon>
        <taxon>Spiralia</taxon>
        <taxon>Gnathifera</taxon>
        <taxon>Rotifera</taxon>
        <taxon>Eurotatoria</taxon>
        <taxon>Bdelloidea</taxon>
        <taxon>Philodinida</taxon>
        <taxon>Philodinidae</taxon>
        <taxon>Rotaria</taxon>
    </lineage>
</organism>
<reference evidence="1" key="1">
    <citation type="submission" date="2021-02" db="EMBL/GenBank/DDBJ databases">
        <authorList>
            <person name="Nowell W R."/>
        </authorList>
    </citation>
    <scope>NUCLEOTIDE SEQUENCE</scope>
</reference>
<sequence>MHALTRHRPGFSKSKLHPHYSKISFPAQANNRAFTLQDTEARVLNLGPKFVPPAPEQVLERLPNEIQQVKEKLSTAWRKMTKTIGREPIIVKQFCERIEKKIRKTVTTEVTRDTTLKPTITCFQKIQKQKKVIFRETDKSKVFHANTRESYIKKSATYMEKLMRT</sequence>
<accession>A0A816WD91</accession>